<dbReference type="EMBL" id="CM007891">
    <property type="protein sequence ID" value="OTG33254.1"/>
    <property type="molecule type" value="Genomic_DNA"/>
</dbReference>
<keyword evidence="4 8" id="KW-0805">Transcription regulation</keyword>
<keyword evidence="5 8" id="KW-0804">Transcription</keyword>
<dbReference type="STRING" id="4232.A0A251VCV2"/>
<dbReference type="GO" id="GO:0006355">
    <property type="term" value="P:regulation of DNA-templated transcription"/>
    <property type="evidence" value="ECO:0007669"/>
    <property type="project" value="InterPro"/>
</dbReference>
<reference evidence="11" key="2">
    <citation type="submission" date="2017-02" db="EMBL/GenBank/DDBJ databases">
        <title>Sunflower complete genome.</title>
        <authorList>
            <person name="Langlade N."/>
            <person name="Munos S."/>
        </authorList>
    </citation>
    <scope>NUCLEOTIDE SEQUENCE [LARGE SCALE GENOMIC DNA]</scope>
    <source>
        <tissue evidence="11">Leaves</tissue>
    </source>
</reference>
<feature type="domain" description="PB1" evidence="9">
    <location>
        <begin position="89"/>
        <end position="195"/>
    </location>
</feature>
<evidence type="ECO:0000259" key="9">
    <source>
        <dbReference type="PROSITE" id="PS51745"/>
    </source>
</evidence>
<dbReference type="Proteomes" id="UP000215914">
    <property type="component" value="Chromosome 2"/>
</dbReference>
<reference evidence="10" key="3">
    <citation type="submission" date="2020-06" db="EMBL/GenBank/DDBJ databases">
        <title>Helianthus annuus Genome sequencing and assembly Release 2.</title>
        <authorList>
            <person name="Gouzy J."/>
            <person name="Langlade N."/>
            <person name="Munos S."/>
        </authorList>
    </citation>
    <scope>NUCLEOTIDE SEQUENCE</scope>
    <source>
        <tissue evidence="10">Leaves</tissue>
    </source>
</reference>
<evidence type="ECO:0000256" key="1">
    <source>
        <dbReference type="ARBA" id="ARBA00004123"/>
    </source>
</evidence>
<dbReference type="Pfam" id="PF02309">
    <property type="entry name" value="AUX_IAA"/>
    <property type="match status" value="1"/>
</dbReference>
<dbReference type="PROSITE" id="PS51745">
    <property type="entry name" value="PB1"/>
    <property type="match status" value="1"/>
</dbReference>
<comment type="subcellular location">
    <subcellularLocation>
        <location evidence="1 8">Nucleus</location>
    </subcellularLocation>
</comment>
<dbReference type="SUPFAM" id="SSF54277">
    <property type="entry name" value="CAD &amp; PB1 domains"/>
    <property type="match status" value="1"/>
</dbReference>
<evidence type="ECO:0000256" key="4">
    <source>
        <dbReference type="ARBA" id="ARBA00023015"/>
    </source>
</evidence>
<dbReference type="OrthoDB" id="1287782at2759"/>
<keyword evidence="3 8" id="KW-0678">Repressor</keyword>
<dbReference type="PANTHER" id="PTHR31734">
    <property type="entry name" value="AUXIN-RESPONSIVE PROTEIN IAA17"/>
    <property type="match status" value="1"/>
</dbReference>
<dbReference type="EMBL" id="MNCJ02000317">
    <property type="protein sequence ID" value="KAF5816976.1"/>
    <property type="molecule type" value="Genomic_DNA"/>
</dbReference>
<evidence type="ECO:0000256" key="2">
    <source>
        <dbReference type="ARBA" id="ARBA00006728"/>
    </source>
</evidence>
<keyword evidence="12" id="KW-1185">Reference proteome</keyword>
<comment type="subunit">
    <text evidence="8">Homodimers and heterodimers.</text>
</comment>
<evidence type="ECO:0000313" key="12">
    <source>
        <dbReference type="Proteomes" id="UP000215914"/>
    </source>
</evidence>
<evidence type="ECO:0000256" key="3">
    <source>
        <dbReference type="ARBA" id="ARBA00022491"/>
    </source>
</evidence>
<dbReference type="InterPro" id="IPR003311">
    <property type="entry name" value="AUX_IAA"/>
</dbReference>
<dbReference type="InParanoid" id="A0A251VCV2"/>
<keyword evidence="6 8" id="KW-0539">Nucleus</keyword>
<accession>A0A251VCV2</accession>
<dbReference type="Gramene" id="mRNA:HanXRQr2_Chr02g0047741">
    <property type="protein sequence ID" value="mRNA:HanXRQr2_Chr02g0047741"/>
    <property type="gene ID" value="HanXRQr2_Chr02g0047741"/>
</dbReference>
<evidence type="ECO:0000256" key="7">
    <source>
        <dbReference type="ARBA" id="ARBA00023294"/>
    </source>
</evidence>
<proteinExistence type="inferred from homology"/>
<evidence type="ECO:0000256" key="6">
    <source>
        <dbReference type="ARBA" id="ARBA00023242"/>
    </source>
</evidence>
<comment type="function">
    <text evidence="8">Aux/IAA proteins are short-lived transcriptional factors that function as repressors of early auxin response genes at low auxin concentrations.</text>
</comment>
<dbReference type="AlphaFoldDB" id="A0A251VCV2"/>
<dbReference type="Gene3D" id="3.10.20.90">
    <property type="entry name" value="Phosphatidylinositol 3-kinase Catalytic Subunit, Chain A, domain 1"/>
    <property type="match status" value="1"/>
</dbReference>
<dbReference type="SMR" id="A0A251VCV2"/>
<dbReference type="OMA" id="RRVIGWP"/>
<keyword evidence="7 8" id="KW-0927">Auxin signaling pathway</keyword>
<evidence type="ECO:0000313" key="10">
    <source>
        <dbReference type="EMBL" id="KAF5816976.1"/>
    </source>
</evidence>
<dbReference type="PANTHER" id="PTHR31734:SF106">
    <property type="entry name" value="AUXIN-RESPONSIVE PROTEIN"/>
    <property type="match status" value="1"/>
</dbReference>
<evidence type="ECO:0000313" key="11">
    <source>
        <dbReference type="EMBL" id="OTG33254.1"/>
    </source>
</evidence>
<name>A0A251VCV2_HELAN</name>
<dbReference type="GO" id="GO:0005634">
    <property type="term" value="C:nucleus"/>
    <property type="evidence" value="ECO:0007669"/>
    <property type="project" value="UniProtKB-SubCell"/>
</dbReference>
<protein>
    <recommendedName>
        <fullName evidence="8">Auxin-responsive protein</fullName>
    </recommendedName>
</protein>
<gene>
    <name evidence="11" type="ORF">HannXRQ_Chr02g0032671</name>
    <name evidence="10" type="ORF">HanXRQr2_Chr02g0047741</name>
</gene>
<sequence>MSLDHKAIDWNDLISTGESDLTVASGLRFDEMELTLGLPGGSGERKSGTKRKFLDMVDLELSVTSSNYRERRVIGWPPVRKNTMNTKNNKYVKVAVDGAPYLRKVDLTSYTGYQQLLSVLEDIMSSFNTQNVFNEKKLKDSVISRWEHVPTYEDKDGDWMLLGDVPWKMFVETCKRIRLTRGSEAIINQLGVHNVCSSTPFK</sequence>
<reference evidence="10 12" key="1">
    <citation type="journal article" date="2017" name="Nature">
        <title>The sunflower genome provides insights into oil metabolism, flowering and Asterid evolution.</title>
        <authorList>
            <person name="Badouin H."/>
            <person name="Gouzy J."/>
            <person name="Grassa C.J."/>
            <person name="Murat F."/>
            <person name="Staton S.E."/>
            <person name="Cottret L."/>
            <person name="Lelandais-Briere C."/>
            <person name="Owens G.L."/>
            <person name="Carrere S."/>
            <person name="Mayjonade B."/>
            <person name="Legrand L."/>
            <person name="Gill N."/>
            <person name="Kane N.C."/>
            <person name="Bowers J.E."/>
            <person name="Hubner S."/>
            <person name="Bellec A."/>
            <person name="Berard A."/>
            <person name="Berges H."/>
            <person name="Blanchet N."/>
            <person name="Boniface M.C."/>
            <person name="Brunel D."/>
            <person name="Catrice O."/>
            <person name="Chaidir N."/>
            <person name="Claudel C."/>
            <person name="Donnadieu C."/>
            <person name="Faraut T."/>
            <person name="Fievet G."/>
            <person name="Helmstetter N."/>
            <person name="King M."/>
            <person name="Knapp S.J."/>
            <person name="Lai Z."/>
            <person name="Le Paslier M.C."/>
            <person name="Lippi Y."/>
            <person name="Lorenzon L."/>
            <person name="Mandel J.R."/>
            <person name="Marage G."/>
            <person name="Marchand G."/>
            <person name="Marquand E."/>
            <person name="Bret-Mestries E."/>
            <person name="Morien E."/>
            <person name="Nambeesan S."/>
            <person name="Nguyen T."/>
            <person name="Pegot-Espagnet P."/>
            <person name="Pouilly N."/>
            <person name="Raftis F."/>
            <person name="Sallet E."/>
            <person name="Schiex T."/>
            <person name="Thomas J."/>
            <person name="Vandecasteele C."/>
            <person name="Vares D."/>
            <person name="Vear F."/>
            <person name="Vautrin S."/>
            <person name="Crespi M."/>
            <person name="Mangin B."/>
            <person name="Burke J.M."/>
            <person name="Salse J."/>
            <person name="Munos S."/>
            <person name="Vincourt P."/>
            <person name="Rieseberg L.H."/>
            <person name="Langlade N.B."/>
        </authorList>
    </citation>
    <scope>NUCLEOTIDE SEQUENCE [LARGE SCALE GENOMIC DNA]</scope>
    <source>
        <strain evidence="12">cv. SF193</strain>
        <tissue evidence="10">Leaves</tissue>
    </source>
</reference>
<comment type="similarity">
    <text evidence="2 8">Belongs to the Aux/IAA family.</text>
</comment>
<organism evidence="11 12">
    <name type="scientific">Helianthus annuus</name>
    <name type="common">Common sunflower</name>
    <dbReference type="NCBI Taxonomy" id="4232"/>
    <lineage>
        <taxon>Eukaryota</taxon>
        <taxon>Viridiplantae</taxon>
        <taxon>Streptophyta</taxon>
        <taxon>Embryophyta</taxon>
        <taxon>Tracheophyta</taxon>
        <taxon>Spermatophyta</taxon>
        <taxon>Magnoliopsida</taxon>
        <taxon>eudicotyledons</taxon>
        <taxon>Gunneridae</taxon>
        <taxon>Pentapetalae</taxon>
        <taxon>asterids</taxon>
        <taxon>campanulids</taxon>
        <taxon>Asterales</taxon>
        <taxon>Asteraceae</taxon>
        <taxon>Asteroideae</taxon>
        <taxon>Heliantheae alliance</taxon>
        <taxon>Heliantheae</taxon>
        <taxon>Helianthus</taxon>
    </lineage>
</organism>
<dbReference type="InterPro" id="IPR053793">
    <property type="entry name" value="PB1-like"/>
</dbReference>
<dbReference type="InterPro" id="IPR033389">
    <property type="entry name" value="AUX/IAA_dom"/>
</dbReference>
<evidence type="ECO:0000256" key="8">
    <source>
        <dbReference type="RuleBase" id="RU004549"/>
    </source>
</evidence>
<dbReference type="GO" id="GO:0009734">
    <property type="term" value="P:auxin-activated signaling pathway"/>
    <property type="evidence" value="ECO:0007669"/>
    <property type="project" value="UniProtKB-UniRule"/>
</dbReference>
<evidence type="ECO:0000256" key="5">
    <source>
        <dbReference type="ARBA" id="ARBA00023163"/>
    </source>
</evidence>